<dbReference type="KEGG" id="paqt:E8L99_23070"/>
<dbReference type="SUPFAM" id="SSF56925">
    <property type="entry name" value="OMPA-like"/>
    <property type="match status" value="1"/>
</dbReference>
<feature type="domain" description="Outer membrane protein beta-barrel" evidence="3">
    <location>
        <begin position="25"/>
        <end position="269"/>
    </location>
</feature>
<name>A0A4D7QR12_9HYPH</name>
<dbReference type="AlphaFoldDB" id="A0A4D7QR12"/>
<evidence type="ECO:0000313" key="4">
    <source>
        <dbReference type="EMBL" id="QCK88433.1"/>
    </source>
</evidence>
<evidence type="ECO:0000256" key="1">
    <source>
        <dbReference type="ARBA" id="ARBA00022729"/>
    </source>
</evidence>
<keyword evidence="1 2" id="KW-0732">Signal</keyword>
<evidence type="ECO:0000313" key="5">
    <source>
        <dbReference type="Proteomes" id="UP000298588"/>
    </source>
</evidence>
<keyword evidence="5" id="KW-1185">Reference proteome</keyword>
<dbReference type="OrthoDB" id="5643626at2"/>
<sequence>MARLRMVRRISAAAMTACLMAPAAALAADIVVRAPTAPLAPPVLAEDFSSGWYVRGDFTTSLYRRPSARYFDQVNFAPGQWVSLRDTRGGTAFGGGLGLGFKYRWFRLDTTLEIRSAASVSGMAPPEGNWAYAGPLPSPVRTERFGVASQAALVNAYVDLGTFGPVTPYLGAGIGVARLTAGSYSSTPVAAAAQLGETTVIPTLAGTTKWTLAWAGMAGFTIDVTPQTKLDLGYRYLHMGALRFTDTAGGAYRTTVAAHEVRLGLRYMFGDGLGQ</sequence>
<dbReference type="RefSeq" id="WP_137101759.1">
    <property type="nucleotide sequence ID" value="NZ_CP039865.1"/>
</dbReference>
<dbReference type="Pfam" id="PF13505">
    <property type="entry name" value="OMP_b-brl"/>
    <property type="match status" value="1"/>
</dbReference>
<evidence type="ECO:0000259" key="3">
    <source>
        <dbReference type="Pfam" id="PF13505"/>
    </source>
</evidence>
<accession>A0A4D7QR12</accession>
<proteinExistence type="predicted"/>
<dbReference type="InterPro" id="IPR027385">
    <property type="entry name" value="Beta-barrel_OMP"/>
</dbReference>
<feature type="signal peptide" evidence="2">
    <location>
        <begin position="1"/>
        <end position="27"/>
    </location>
</feature>
<protein>
    <submittedName>
        <fullName evidence="4">Porin family protein</fullName>
    </submittedName>
</protein>
<dbReference type="EMBL" id="CP039865">
    <property type="protein sequence ID" value="QCK88433.1"/>
    <property type="molecule type" value="Genomic_DNA"/>
</dbReference>
<evidence type="ECO:0000256" key="2">
    <source>
        <dbReference type="SAM" id="SignalP"/>
    </source>
</evidence>
<reference evidence="4 5" key="1">
    <citation type="submission" date="2019-04" db="EMBL/GenBank/DDBJ databases">
        <title>Phreatobacter aquaticus sp. nov.</title>
        <authorList>
            <person name="Choi A."/>
            <person name="Baek K."/>
        </authorList>
    </citation>
    <scope>NUCLEOTIDE SEQUENCE [LARGE SCALE GENOMIC DNA]</scope>
    <source>
        <strain evidence="4 5">NMCR1094</strain>
    </source>
</reference>
<dbReference type="InterPro" id="IPR011250">
    <property type="entry name" value="OMP/PagP_B-barrel"/>
</dbReference>
<feature type="chain" id="PRO_5020912375" evidence="2">
    <location>
        <begin position="28"/>
        <end position="275"/>
    </location>
</feature>
<organism evidence="4 5">
    <name type="scientific">Phreatobacter aquaticus</name>
    <dbReference type="NCBI Taxonomy" id="2570229"/>
    <lineage>
        <taxon>Bacteria</taxon>
        <taxon>Pseudomonadati</taxon>
        <taxon>Pseudomonadota</taxon>
        <taxon>Alphaproteobacteria</taxon>
        <taxon>Hyphomicrobiales</taxon>
        <taxon>Phreatobacteraceae</taxon>
        <taxon>Phreatobacter</taxon>
    </lineage>
</organism>
<dbReference type="Proteomes" id="UP000298588">
    <property type="component" value="Chromosome"/>
</dbReference>
<gene>
    <name evidence="4" type="ORF">E8L99_23070</name>
</gene>
<dbReference type="Gene3D" id="2.40.160.20">
    <property type="match status" value="1"/>
</dbReference>